<accession>A0A6J8EVA9</accession>
<dbReference type="Proteomes" id="UP000507470">
    <property type="component" value="Unassembled WGS sequence"/>
</dbReference>
<evidence type="ECO:0000313" key="3">
    <source>
        <dbReference type="Proteomes" id="UP000507470"/>
    </source>
</evidence>
<feature type="domain" description="Mutator-like transposase" evidence="1">
    <location>
        <begin position="76"/>
        <end position="243"/>
    </location>
</feature>
<protein>
    <recommendedName>
        <fullName evidence="1">Mutator-like transposase domain-containing protein</fullName>
    </recommendedName>
</protein>
<keyword evidence="3" id="KW-1185">Reference proteome</keyword>
<organism evidence="2 3">
    <name type="scientific">Mytilus coruscus</name>
    <name type="common">Sea mussel</name>
    <dbReference type="NCBI Taxonomy" id="42192"/>
    <lineage>
        <taxon>Eukaryota</taxon>
        <taxon>Metazoa</taxon>
        <taxon>Spiralia</taxon>
        <taxon>Lophotrochozoa</taxon>
        <taxon>Mollusca</taxon>
        <taxon>Bivalvia</taxon>
        <taxon>Autobranchia</taxon>
        <taxon>Pteriomorphia</taxon>
        <taxon>Mytilida</taxon>
        <taxon>Mytiloidea</taxon>
        <taxon>Mytilidae</taxon>
        <taxon>Mytilinae</taxon>
        <taxon>Mytilus</taxon>
    </lineage>
</organism>
<dbReference type="InterPro" id="IPR049012">
    <property type="entry name" value="Mutator_transp_dom"/>
</dbReference>
<evidence type="ECO:0000313" key="2">
    <source>
        <dbReference type="EMBL" id="CAC5423672.1"/>
    </source>
</evidence>
<proteinExistence type="predicted"/>
<sequence>MLCPKLNCNHNNDECKQNYSTDESMASTEGKFVQQHLNEINSKKILKVRSVTSDASAQISKSVNDYSKVSEDSEENIIVTLKKLTNLIIGFIPHNCSLANPDVVMSKRLGTFYVSVKVVCTNCGFSSEPVKLYSTMKSPRGPDSGVLNNALLIPVIKSKVGISDIITIMSCLNIQCLSRTVMQRKVNKISDLMVDINKKTMIVNQEYVKKVLELAGQDNSFDAKVDSSFKNRPKAGFEAASQTFCRFI</sequence>
<evidence type="ECO:0000259" key="1">
    <source>
        <dbReference type="Pfam" id="PF20700"/>
    </source>
</evidence>
<dbReference type="EMBL" id="CACVKT020009844">
    <property type="protein sequence ID" value="CAC5423672.1"/>
    <property type="molecule type" value="Genomic_DNA"/>
</dbReference>
<dbReference type="AlphaFoldDB" id="A0A6J8EVA9"/>
<gene>
    <name evidence="2" type="ORF">MCOR_55644</name>
</gene>
<dbReference type="Pfam" id="PF20700">
    <property type="entry name" value="Mutator"/>
    <property type="match status" value="1"/>
</dbReference>
<dbReference type="OrthoDB" id="6151284at2759"/>
<reference evidence="2 3" key="1">
    <citation type="submission" date="2020-06" db="EMBL/GenBank/DDBJ databases">
        <authorList>
            <person name="Li R."/>
            <person name="Bekaert M."/>
        </authorList>
    </citation>
    <scope>NUCLEOTIDE SEQUENCE [LARGE SCALE GENOMIC DNA]</scope>
    <source>
        <strain evidence="3">wild</strain>
    </source>
</reference>
<name>A0A6J8EVA9_MYTCO</name>